<dbReference type="AlphaFoldDB" id="A0A2N8NVR0"/>
<gene>
    <name evidence="3" type="ORF">AF335_15175</name>
    <name evidence="2" type="ORF">FHS36_004809</name>
</gene>
<evidence type="ECO:0000259" key="1">
    <source>
        <dbReference type="Pfam" id="PF21068"/>
    </source>
</evidence>
<feature type="domain" description="MvdD-like pre-ATP grasp" evidence="1">
    <location>
        <begin position="2"/>
        <end position="75"/>
    </location>
</feature>
<reference evidence="3" key="1">
    <citation type="submission" date="2015-07" db="EMBL/GenBank/DDBJ databases">
        <authorList>
            <person name="Noorani M."/>
        </authorList>
    </citation>
    <scope>NUCLEOTIDE SEQUENCE [LARGE SCALE GENOMIC DNA]</scope>
    <source>
        <strain evidence="3">ATCC 27428</strain>
    </source>
</reference>
<dbReference type="Proteomes" id="UP000528608">
    <property type="component" value="Unassembled WGS sequence"/>
</dbReference>
<dbReference type="EMBL" id="LGUI01000004">
    <property type="protein sequence ID" value="PNE32868.1"/>
    <property type="molecule type" value="Genomic_DNA"/>
</dbReference>
<accession>A0A2N8NVR0</accession>
<dbReference type="PANTHER" id="PTHR21621:SF0">
    <property type="entry name" value="BETA-CITRYLGLUTAMATE SYNTHASE B-RELATED"/>
    <property type="match status" value="1"/>
</dbReference>
<dbReference type="RefSeq" id="WP_102918963.1">
    <property type="nucleotide sequence ID" value="NZ_JACHJF010000017.1"/>
</dbReference>
<evidence type="ECO:0000313" key="4">
    <source>
        <dbReference type="Proteomes" id="UP000235945"/>
    </source>
</evidence>
<reference evidence="4" key="2">
    <citation type="submission" date="2015-07" db="EMBL/GenBank/DDBJ databases">
        <authorList>
            <person name="Graham D.E."/>
            <person name="Giannone R.J."/>
            <person name="Gulvik C.A."/>
            <person name="Hettich R.L."/>
            <person name="Klingeman D.M."/>
            <person name="Mahan K.M."/>
            <person name="Parry R.J."/>
            <person name="Spain J.C."/>
        </authorList>
    </citation>
    <scope>NUCLEOTIDE SEQUENCE [LARGE SCALE GENOMIC DNA]</scope>
    <source>
        <strain evidence="4">ATCC 27428</strain>
    </source>
</reference>
<dbReference type="Pfam" id="PF21068">
    <property type="entry name" value="ATPgraspMvdD"/>
    <property type="match status" value="1"/>
</dbReference>
<dbReference type="InterPro" id="IPR048936">
    <property type="entry name" value="MvdD-like_ATPgrasp"/>
</dbReference>
<protein>
    <submittedName>
        <fullName evidence="2">ATP-grasp ribosomal peptide maturase</fullName>
    </submittedName>
</protein>
<evidence type="ECO:0000313" key="3">
    <source>
        <dbReference type="EMBL" id="PNE32868.1"/>
    </source>
</evidence>
<dbReference type="Gene3D" id="3.30.470.20">
    <property type="entry name" value="ATP-grasp fold, B domain"/>
    <property type="match status" value="1"/>
</dbReference>
<proteinExistence type="predicted"/>
<dbReference type="Proteomes" id="UP000235945">
    <property type="component" value="Unassembled WGS sequence"/>
</dbReference>
<organism evidence="3 4">
    <name type="scientific">Streptomyces eurocidicus</name>
    <name type="common">Streptoverticillium eurocidicus</name>
    <dbReference type="NCBI Taxonomy" id="66423"/>
    <lineage>
        <taxon>Bacteria</taxon>
        <taxon>Bacillati</taxon>
        <taxon>Actinomycetota</taxon>
        <taxon>Actinomycetes</taxon>
        <taxon>Kitasatosporales</taxon>
        <taxon>Streptomycetaceae</taxon>
        <taxon>Streptomyces</taxon>
    </lineage>
</organism>
<dbReference type="EMBL" id="JACHJF010000017">
    <property type="protein sequence ID" value="MBB5121355.1"/>
    <property type="molecule type" value="Genomic_DNA"/>
</dbReference>
<dbReference type="SUPFAM" id="SSF56059">
    <property type="entry name" value="Glutathione synthetase ATP-binding domain-like"/>
    <property type="match status" value="1"/>
</dbReference>
<evidence type="ECO:0000313" key="5">
    <source>
        <dbReference type="Proteomes" id="UP000528608"/>
    </source>
</evidence>
<sequence length="305" mass="32765">MTVLVLSCPEDITADLVIDRLSTMGVPVLRFDPADFPGRVGLSTSYTKGTITGSITHGRRTVDVADVRSIWIRRPGRPGGGATVQRGWTAHECDHALYGALRAQPGIRWMNHPDAQRAARYKAGQLCTAHAVGLSTPDLVITTVPADAEAFATRSGPVVCKSISGRHPDDPPAALPTTLVPPGADFSAVAHAPTCLQRRVAKVADIRLTVVGDRLFCARSDTGHRVLDWRFEEGVEWRNVPVPESIGPKVRAFMAASGLAYGALDFVVDEAEGWHFLECNPAGQFGFIELTTGQPVALAIAEWLT</sequence>
<reference evidence="2 5" key="3">
    <citation type="submission" date="2020-08" db="EMBL/GenBank/DDBJ databases">
        <title>Genomic Encyclopedia of Type Strains, Phase III (KMG-III): the genomes of soil and plant-associated and newly described type strains.</title>
        <authorList>
            <person name="Whitman W."/>
        </authorList>
    </citation>
    <scope>NUCLEOTIDE SEQUENCE [LARGE SCALE GENOMIC DNA]</scope>
    <source>
        <strain evidence="2 5">CECT 3259</strain>
    </source>
</reference>
<keyword evidence="4" id="KW-1185">Reference proteome</keyword>
<evidence type="ECO:0000313" key="2">
    <source>
        <dbReference type="EMBL" id="MBB5121355.1"/>
    </source>
</evidence>
<dbReference type="GO" id="GO:0005737">
    <property type="term" value="C:cytoplasm"/>
    <property type="evidence" value="ECO:0007669"/>
    <property type="project" value="TreeGrafter"/>
</dbReference>
<dbReference type="OrthoDB" id="9794735at2"/>
<dbReference type="GO" id="GO:0018169">
    <property type="term" value="F:ribosomal S6-glutamic acid ligase activity"/>
    <property type="evidence" value="ECO:0007669"/>
    <property type="project" value="TreeGrafter"/>
</dbReference>
<dbReference type="PANTHER" id="PTHR21621">
    <property type="entry name" value="RIBOSOMAL PROTEIN S6 MODIFICATION PROTEIN"/>
    <property type="match status" value="1"/>
</dbReference>
<dbReference type="GO" id="GO:0009432">
    <property type="term" value="P:SOS response"/>
    <property type="evidence" value="ECO:0007669"/>
    <property type="project" value="TreeGrafter"/>
</dbReference>
<name>A0A2N8NVR0_STREU</name>
<comment type="caution">
    <text evidence="3">The sequence shown here is derived from an EMBL/GenBank/DDBJ whole genome shotgun (WGS) entry which is preliminary data.</text>
</comment>